<evidence type="ECO:0000256" key="2">
    <source>
        <dbReference type="SAM" id="Phobius"/>
    </source>
</evidence>
<reference evidence="4" key="3">
    <citation type="submission" date="2022-11" db="EMBL/GenBank/DDBJ databases">
        <title>Genomic repertoires linked with pathogenic potency of arthritogenic Prevotella copri isolated from the gut of rheumatoid arthritis patients.</title>
        <authorList>
            <person name="Nii T."/>
            <person name="Maeda Y."/>
            <person name="Motooka D."/>
            <person name="Naito M."/>
            <person name="Matsumoto Y."/>
            <person name="Ogawa T."/>
            <person name="Oguro-Igashira E."/>
            <person name="Kishikawa T."/>
            <person name="Yamashita M."/>
            <person name="Koizumi S."/>
            <person name="Kurakawa T."/>
            <person name="Okumura R."/>
            <person name="Kayama H."/>
            <person name="Murakami M."/>
            <person name="Sakaguchi T."/>
            <person name="Das B."/>
            <person name="Nakamura S."/>
            <person name="Okada Y."/>
            <person name="Kumanogoh A."/>
            <person name="Takeda K."/>
        </authorList>
    </citation>
    <scope>NUCLEOTIDE SEQUENCE</scope>
    <source>
        <strain evidence="4">F3-75</strain>
        <strain evidence="5">RA-N001-16</strain>
    </source>
</reference>
<organism evidence="7 8">
    <name type="scientific">Segatella copri</name>
    <dbReference type="NCBI Taxonomy" id="165179"/>
    <lineage>
        <taxon>Bacteria</taxon>
        <taxon>Pseudomonadati</taxon>
        <taxon>Bacteroidota</taxon>
        <taxon>Bacteroidia</taxon>
        <taxon>Bacteroidales</taxon>
        <taxon>Prevotellaceae</taxon>
        <taxon>Segatella</taxon>
    </lineage>
</organism>
<feature type="compositionally biased region" description="Polar residues" evidence="1">
    <location>
        <begin position="208"/>
        <end position="235"/>
    </location>
</feature>
<evidence type="ECO:0000313" key="8">
    <source>
        <dbReference type="Proteomes" id="UP000283872"/>
    </source>
</evidence>
<feature type="region of interest" description="Disordered" evidence="1">
    <location>
        <begin position="85"/>
        <end position="244"/>
    </location>
</feature>
<dbReference type="NCBIfam" id="TIGR03779">
    <property type="entry name" value="Bac_Flav_CT_M"/>
    <property type="match status" value="1"/>
</dbReference>
<comment type="caution">
    <text evidence="7">The sequence shown here is derived from an EMBL/GenBank/DDBJ whole genome shotgun (WGS) entry which is preliminary data.</text>
</comment>
<dbReference type="RefSeq" id="WP_118085890.1">
    <property type="nucleotide sequence ID" value="NZ_JAPDUL010000001.1"/>
</dbReference>
<reference evidence="9" key="2">
    <citation type="submission" date="2019-09" db="EMBL/GenBank/DDBJ databases">
        <title>Distinct polysaccharide growth profiles of human intestinal Prevotella copri isolates.</title>
        <authorList>
            <person name="Fehlner-Peach H."/>
            <person name="Magnabosco C."/>
            <person name="Raghavan V."/>
            <person name="Scher J.U."/>
            <person name="Tett A."/>
            <person name="Cox L.M."/>
            <person name="Gottsegen C."/>
            <person name="Watters A."/>
            <person name="Wiltshire- Gordon J.D."/>
            <person name="Segata N."/>
            <person name="Bonneau R."/>
            <person name="Littman D.R."/>
        </authorList>
    </citation>
    <scope>NUCLEOTIDE SEQUENCE [LARGE SCALE GENOMIC DNA]</scope>
    <source>
        <strain evidence="9">iAA108</strain>
    </source>
</reference>
<dbReference type="EMBL" id="VZCC01000017">
    <property type="protein sequence ID" value="MQN83094.1"/>
    <property type="molecule type" value="Genomic_DNA"/>
</dbReference>
<dbReference type="InterPro" id="IPR022187">
    <property type="entry name" value="Conjug_transposon_TraM"/>
</dbReference>
<feature type="transmembrane region" description="Helical" evidence="2">
    <location>
        <begin position="12"/>
        <end position="31"/>
    </location>
</feature>
<dbReference type="Proteomes" id="UP001209344">
    <property type="component" value="Unassembled WGS sequence"/>
</dbReference>
<dbReference type="Proteomes" id="UP000421408">
    <property type="component" value="Unassembled WGS sequence"/>
</dbReference>
<feature type="compositionally biased region" description="Polar residues" evidence="1">
    <location>
        <begin position="134"/>
        <end position="151"/>
    </location>
</feature>
<reference evidence="7 8" key="1">
    <citation type="submission" date="2018-08" db="EMBL/GenBank/DDBJ databases">
        <title>A genome reference for cultivated species of the human gut microbiota.</title>
        <authorList>
            <person name="Zou Y."/>
            <person name="Xue W."/>
            <person name="Luo G."/>
        </authorList>
    </citation>
    <scope>NUCLEOTIDE SEQUENCE [LARGE SCALE GENOMIC DNA]</scope>
    <source>
        <strain evidence="7 8">AF24-12</strain>
    </source>
</reference>
<evidence type="ECO:0000313" key="6">
    <source>
        <dbReference type="EMBL" id="MQN83094.1"/>
    </source>
</evidence>
<gene>
    <name evidence="7" type="primary">traM</name>
    <name evidence="7" type="ORF">DWY11_08715</name>
    <name evidence="6" type="ORF">F7D74_03605</name>
    <name evidence="5" type="ORF">ONS98_00020</name>
    <name evidence="4" type="ORF">ONT16_02305</name>
</gene>
<keyword evidence="2" id="KW-0812">Transmembrane</keyword>
<accession>A0A3R5YPG3</accession>
<dbReference type="Pfam" id="PF12508">
    <property type="entry name" value="Transposon_TraM"/>
    <property type="match status" value="1"/>
</dbReference>
<proteinExistence type="predicted"/>
<keyword evidence="2" id="KW-0472">Membrane</keyword>
<sequence>MDIKKINFKQPKYMIPAIIYIPLLFTGYFLIDTFNVETSGPGNSKLKTTDYLSSELPEAYTDSVLGDKMDNTQREYGKISDLSGVQNVENDNDSVNKKQDYESKYNEEEAKKVKQQQAEEKRKLQEMQERVRQNRSQSNNDDFVDPISSSEIAKAQRRRRQRNWEEMNRNLGGGDNYLADNEENSSSSLSSSTTTGNTTNSGIPGAMNNDTDNSYNAPNTANGNHQYQGGVQQDGEQPEKVTKKTKEVSDYFNTVGKDKEKDKLIMAIIDENVKAVDGSRVRLRLLDDIEIGDETIKKGTYLYATMSGFGKQRVQGKVESIFYDDDIIKVSLSIYDTDGMQGLYVPLSSFRETTKEVASSAMQGGNIMDNTTTSSSGIKGWATQAAQNASQRVMNALGTAAKKNRVRLKYGTRVYLVDGSQKERSNRNRNNY</sequence>
<dbReference type="Proteomes" id="UP001209476">
    <property type="component" value="Unassembled WGS sequence"/>
</dbReference>
<protein>
    <submittedName>
        <fullName evidence="7">Conjugative transposon protein TraM</fullName>
    </submittedName>
</protein>
<feature type="domain" description="Conjugative transposon TraM C-terminal" evidence="3">
    <location>
        <begin position="265"/>
        <end position="417"/>
    </location>
</feature>
<evidence type="ECO:0000313" key="5">
    <source>
        <dbReference type="EMBL" id="MCW4163632.1"/>
    </source>
</evidence>
<feature type="compositionally biased region" description="Low complexity" evidence="1">
    <location>
        <begin position="184"/>
        <end position="202"/>
    </location>
</feature>
<dbReference type="EMBL" id="JAPDUM010000001">
    <property type="protein sequence ID" value="MCW4163632.1"/>
    <property type="molecule type" value="Genomic_DNA"/>
</dbReference>
<dbReference type="EMBL" id="QRVA01000019">
    <property type="protein sequence ID" value="RGS15209.1"/>
    <property type="molecule type" value="Genomic_DNA"/>
</dbReference>
<evidence type="ECO:0000313" key="9">
    <source>
        <dbReference type="Proteomes" id="UP000421408"/>
    </source>
</evidence>
<evidence type="ECO:0000259" key="3">
    <source>
        <dbReference type="Pfam" id="PF12508"/>
    </source>
</evidence>
<dbReference type="Proteomes" id="UP000283872">
    <property type="component" value="Unassembled WGS sequence"/>
</dbReference>
<keyword evidence="2" id="KW-1133">Transmembrane helix</keyword>
<dbReference type="AlphaFoldDB" id="A0A3R5YPG3"/>
<evidence type="ECO:0000313" key="7">
    <source>
        <dbReference type="EMBL" id="RGS15209.1"/>
    </source>
</evidence>
<dbReference type="EMBL" id="JAPDVK010000001">
    <property type="protein sequence ID" value="MCW4127116.1"/>
    <property type="molecule type" value="Genomic_DNA"/>
</dbReference>
<evidence type="ECO:0000313" key="4">
    <source>
        <dbReference type="EMBL" id="MCW4127116.1"/>
    </source>
</evidence>
<reference evidence="6" key="4">
    <citation type="submission" date="2022-12" db="EMBL/GenBank/DDBJ databases">
        <title>Distinct polysaccharide growth profiles of human intestinal Prevotella copri isolates.</title>
        <authorList>
            <person name="Fehlner-Peach H."/>
            <person name="Magnabosco C."/>
            <person name="Raghavan V."/>
            <person name="Scher J.U."/>
            <person name="Tett A."/>
            <person name="Cox L.M."/>
            <person name="Gottsegen C."/>
            <person name="Watters A."/>
            <person name="Wiltshire- Gordon J.D."/>
            <person name="Segata N."/>
            <person name="Bonneau R."/>
            <person name="Littman D.R."/>
        </authorList>
    </citation>
    <scope>NUCLEOTIDE SEQUENCE</scope>
    <source>
        <strain evidence="6">IAA108</strain>
    </source>
</reference>
<name>A0A3R5YPG3_9BACT</name>
<evidence type="ECO:0000256" key="1">
    <source>
        <dbReference type="SAM" id="MobiDB-lite"/>
    </source>
</evidence>
<feature type="compositionally biased region" description="Basic and acidic residues" evidence="1">
    <location>
        <begin position="94"/>
        <end position="132"/>
    </location>
</feature>
<dbReference type="InterPro" id="IPR055407">
    <property type="entry name" value="TraM_C"/>
</dbReference>